<feature type="compositionally biased region" description="Basic residues" evidence="1">
    <location>
        <begin position="17"/>
        <end position="26"/>
    </location>
</feature>
<accession>A0ABP9J8Q8</accession>
<comment type="caution">
    <text evidence="2">The sequence shown here is derived from an EMBL/GenBank/DDBJ whole genome shotgun (WGS) entry which is preliminary data.</text>
</comment>
<dbReference type="EMBL" id="BAABIW010000009">
    <property type="protein sequence ID" value="GAA5022478.1"/>
    <property type="molecule type" value="Genomic_DNA"/>
</dbReference>
<evidence type="ECO:0000313" key="2">
    <source>
        <dbReference type="EMBL" id="GAA5022478.1"/>
    </source>
</evidence>
<organism evidence="2 3">
    <name type="scientific">Terrabacter aeriphilus</name>
    <dbReference type="NCBI Taxonomy" id="515662"/>
    <lineage>
        <taxon>Bacteria</taxon>
        <taxon>Bacillati</taxon>
        <taxon>Actinomycetota</taxon>
        <taxon>Actinomycetes</taxon>
        <taxon>Micrococcales</taxon>
        <taxon>Intrasporangiaceae</taxon>
        <taxon>Terrabacter</taxon>
    </lineage>
</organism>
<gene>
    <name evidence="2" type="ORF">GCM10023258_12770</name>
</gene>
<feature type="compositionally biased region" description="Low complexity" evidence="1">
    <location>
        <begin position="77"/>
        <end position="90"/>
    </location>
</feature>
<sequence>MVEQLPAPPVPANARTHATRTARSRPGRLAGLGRLAAVAALVALTPALGACGSGGGDTPSRTVTVEVDAPGGGVAGTGSPTPSTPSAVPTERATPAEVPTSLAVGRQRGAPHSFEEARKRVEGTTKVAGVTPSFQSPSGNIVCVQGGGAAGSSIACEVAKGRIAPPLPTICPAGGPRDIGRIELRPDGAVPVCNSDTIRTGTEPKLAYGTRTRPGGPVGCVSEEFGVTCVDTSAGHGFFLARDTFVTF</sequence>
<dbReference type="RefSeq" id="WP_345506615.1">
    <property type="nucleotide sequence ID" value="NZ_BAABIW010000009.1"/>
</dbReference>
<dbReference type="InterPro" id="IPR046576">
    <property type="entry name" value="DUF6636"/>
</dbReference>
<feature type="region of interest" description="Disordered" evidence="1">
    <location>
        <begin position="50"/>
        <end position="98"/>
    </location>
</feature>
<protein>
    <submittedName>
        <fullName evidence="2">Uncharacterized protein</fullName>
    </submittedName>
</protein>
<feature type="region of interest" description="Disordered" evidence="1">
    <location>
        <begin position="1"/>
        <end position="27"/>
    </location>
</feature>
<dbReference type="Pfam" id="PF20341">
    <property type="entry name" value="DUF6636"/>
    <property type="match status" value="1"/>
</dbReference>
<reference evidence="3" key="1">
    <citation type="journal article" date="2019" name="Int. J. Syst. Evol. Microbiol.">
        <title>The Global Catalogue of Microorganisms (GCM) 10K type strain sequencing project: providing services to taxonomists for standard genome sequencing and annotation.</title>
        <authorList>
            <consortium name="The Broad Institute Genomics Platform"/>
            <consortium name="The Broad Institute Genome Sequencing Center for Infectious Disease"/>
            <person name="Wu L."/>
            <person name="Ma J."/>
        </authorList>
    </citation>
    <scope>NUCLEOTIDE SEQUENCE [LARGE SCALE GENOMIC DNA]</scope>
    <source>
        <strain evidence="3">JCM 17687</strain>
    </source>
</reference>
<dbReference type="Proteomes" id="UP001500427">
    <property type="component" value="Unassembled WGS sequence"/>
</dbReference>
<evidence type="ECO:0000256" key="1">
    <source>
        <dbReference type="SAM" id="MobiDB-lite"/>
    </source>
</evidence>
<keyword evidence="3" id="KW-1185">Reference proteome</keyword>
<name>A0ABP9J8Q8_9MICO</name>
<proteinExistence type="predicted"/>
<evidence type="ECO:0000313" key="3">
    <source>
        <dbReference type="Proteomes" id="UP001500427"/>
    </source>
</evidence>
<feature type="compositionally biased region" description="Pro residues" evidence="1">
    <location>
        <begin position="1"/>
        <end position="11"/>
    </location>
</feature>